<dbReference type="EMBL" id="CP002282">
    <property type="protein sequence ID" value="ADO84048.1"/>
    <property type="molecule type" value="Genomic_DNA"/>
</dbReference>
<dbReference type="GO" id="GO:0005886">
    <property type="term" value="C:plasma membrane"/>
    <property type="evidence" value="ECO:0007669"/>
    <property type="project" value="UniProtKB-SubCell"/>
</dbReference>
<evidence type="ECO:0000256" key="3">
    <source>
        <dbReference type="ARBA" id="ARBA00022475"/>
    </source>
</evidence>
<keyword evidence="7" id="KW-0811">Translocation</keyword>
<evidence type="ECO:0000313" key="10">
    <source>
        <dbReference type="Proteomes" id="UP000006875"/>
    </source>
</evidence>
<keyword evidence="3" id="KW-1003">Cell membrane</keyword>
<geneLocation type="plasmid" evidence="9 10">
    <name>pILYOP01</name>
</geneLocation>
<dbReference type="Pfam" id="PF02416">
    <property type="entry name" value="TatA_B_E"/>
    <property type="match status" value="1"/>
</dbReference>
<evidence type="ECO:0000256" key="2">
    <source>
        <dbReference type="ARBA" id="ARBA00022448"/>
    </source>
</evidence>
<dbReference type="NCBIfam" id="TIGR01411">
    <property type="entry name" value="tatAE"/>
    <property type="match status" value="1"/>
</dbReference>
<keyword evidence="4" id="KW-0812">Transmembrane</keyword>
<dbReference type="OrthoDB" id="9812812at2"/>
<organism evidence="9 10">
    <name type="scientific">Ilyobacter polytropus (strain ATCC 51220 / DSM 2926 / LMG 16218 / CuHBu1)</name>
    <dbReference type="NCBI Taxonomy" id="572544"/>
    <lineage>
        <taxon>Bacteria</taxon>
        <taxon>Fusobacteriati</taxon>
        <taxon>Fusobacteriota</taxon>
        <taxon>Fusobacteriia</taxon>
        <taxon>Fusobacteriales</taxon>
        <taxon>Fusobacteriaceae</taxon>
        <taxon>Ilyobacter</taxon>
    </lineage>
</organism>
<keyword evidence="2" id="KW-0813">Transport</keyword>
<keyword evidence="5" id="KW-0653">Protein transport</keyword>
<evidence type="ECO:0000256" key="7">
    <source>
        <dbReference type="ARBA" id="ARBA00023010"/>
    </source>
</evidence>
<dbReference type="Gene3D" id="1.20.5.3310">
    <property type="match status" value="1"/>
</dbReference>
<evidence type="ECO:0000313" key="9">
    <source>
        <dbReference type="EMBL" id="ADO84048.1"/>
    </source>
</evidence>
<dbReference type="GO" id="GO:0043953">
    <property type="term" value="P:protein transport by the Tat complex"/>
    <property type="evidence" value="ECO:0007669"/>
    <property type="project" value="InterPro"/>
</dbReference>
<proteinExistence type="predicted"/>
<accession>E3HCZ2</accession>
<dbReference type="InterPro" id="IPR006312">
    <property type="entry name" value="TatA/E"/>
</dbReference>
<evidence type="ECO:0000256" key="1">
    <source>
        <dbReference type="ARBA" id="ARBA00004162"/>
    </source>
</evidence>
<keyword evidence="10" id="KW-1185">Reference proteome</keyword>
<keyword evidence="6" id="KW-1133">Transmembrane helix</keyword>
<evidence type="ECO:0000256" key="6">
    <source>
        <dbReference type="ARBA" id="ARBA00022989"/>
    </source>
</evidence>
<evidence type="ECO:0000256" key="5">
    <source>
        <dbReference type="ARBA" id="ARBA00022927"/>
    </source>
</evidence>
<dbReference type="PANTHER" id="PTHR42982">
    <property type="entry name" value="SEC-INDEPENDENT PROTEIN TRANSLOCASE PROTEIN TATA"/>
    <property type="match status" value="1"/>
</dbReference>
<sequence>MGSTELMIVLAIVVLVFGSSAIPKLAKSVGEARREFNKAIKDEDKEIKKDGEV</sequence>
<dbReference type="HOGENOM" id="CLU_086034_6_2_0"/>
<keyword evidence="9" id="KW-0614">Plasmid</keyword>
<comment type="subcellular location">
    <subcellularLocation>
        <location evidence="1">Cell membrane</location>
        <topology evidence="1">Single-pass membrane protein</topology>
    </subcellularLocation>
</comment>
<reference evidence="9 10" key="1">
    <citation type="journal article" date="2010" name="Stand. Genomic Sci.">
        <title>Complete genome sequence of Ilyobacter polytropus type strain (CuHbu1).</title>
        <authorList>
            <person name="Sikorski J."/>
            <person name="Chertkov O."/>
            <person name="Lapidus A."/>
            <person name="Nolan M."/>
            <person name="Lucas S."/>
            <person name="Del Rio T.G."/>
            <person name="Tice H."/>
            <person name="Cheng J.F."/>
            <person name="Tapia R."/>
            <person name="Han C."/>
            <person name="Goodwin L."/>
            <person name="Pitluck S."/>
            <person name="Liolios K."/>
            <person name="Ivanova N."/>
            <person name="Mavromatis K."/>
            <person name="Mikhailova N."/>
            <person name="Pati A."/>
            <person name="Chen A."/>
            <person name="Palaniappan K."/>
            <person name="Land M."/>
            <person name="Hauser L."/>
            <person name="Chang Y.J."/>
            <person name="Jeffries C.D."/>
            <person name="Brambilla E."/>
            <person name="Yasawong M."/>
            <person name="Rohde M."/>
            <person name="Pukall R."/>
            <person name="Spring S."/>
            <person name="Goker M."/>
            <person name="Woyke T."/>
            <person name="Bristow J."/>
            <person name="Eisen J.A."/>
            <person name="Markowitz V."/>
            <person name="Hugenholtz P."/>
            <person name="Kyrpides N.C."/>
            <person name="Klenk H.P."/>
        </authorList>
    </citation>
    <scope>NUCLEOTIDE SEQUENCE [LARGE SCALE GENOMIC DNA]</scope>
    <source>
        <strain evidence="10">ATCC 51220 / DSM 2926 / LMG 16218 / CuHBu1</strain>
        <plasmid evidence="10">pILYOP01</plasmid>
    </source>
</reference>
<dbReference type="InterPro" id="IPR003369">
    <property type="entry name" value="TatA/B/E"/>
</dbReference>
<evidence type="ECO:0000256" key="8">
    <source>
        <dbReference type="ARBA" id="ARBA00023136"/>
    </source>
</evidence>
<keyword evidence="8" id="KW-0472">Membrane</keyword>
<dbReference type="PANTHER" id="PTHR42982:SF1">
    <property type="entry name" value="SEC-INDEPENDENT PROTEIN TRANSLOCASE PROTEIN TATA"/>
    <property type="match status" value="1"/>
</dbReference>
<name>E3HCZ2_ILYPC</name>
<dbReference type="AlphaFoldDB" id="E3HCZ2"/>
<dbReference type="RefSeq" id="WP_013388707.1">
    <property type="nucleotide sequence ID" value="NC_014633.1"/>
</dbReference>
<gene>
    <name evidence="9" type="ordered locus">Ilyop_2287</name>
</gene>
<evidence type="ECO:0000256" key="4">
    <source>
        <dbReference type="ARBA" id="ARBA00022692"/>
    </source>
</evidence>
<dbReference type="Proteomes" id="UP000006875">
    <property type="component" value="Plasmid pILYOP01"/>
</dbReference>
<protein>
    <submittedName>
        <fullName evidence="9">Sec-independent translocation protein mttA/Hcf106</fullName>
    </submittedName>
</protein>
<dbReference type="KEGG" id="ipo:Ilyop_2287"/>